<keyword evidence="1" id="KW-0378">Hydrolase</keyword>
<dbReference type="PANTHER" id="PTHR43056">
    <property type="entry name" value="PEPTIDASE S9 PROLYL OLIGOPEPTIDASE"/>
    <property type="match status" value="1"/>
</dbReference>
<dbReference type="SUPFAM" id="SSF49785">
    <property type="entry name" value="Galactose-binding domain-like"/>
    <property type="match status" value="1"/>
</dbReference>
<reference evidence="3" key="1">
    <citation type="submission" date="2020-05" db="EMBL/GenBank/DDBJ databases">
        <authorList>
            <person name="Chiriac C."/>
            <person name="Salcher M."/>
            <person name="Ghai R."/>
            <person name="Kavagutti S V."/>
        </authorList>
    </citation>
    <scope>NUCLEOTIDE SEQUENCE</scope>
</reference>
<dbReference type="Pfam" id="PF08530">
    <property type="entry name" value="PepX_C"/>
    <property type="match status" value="1"/>
</dbReference>
<evidence type="ECO:0000259" key="2">
    <source>
        <dbReference type="SMART" id="SM00939"/>
    </source>
</evidence>
<evidence type="ECO:0000256" key="1">
    <source>
        <dbReference type="ARBA" id="ARBA00022801"/>
    </source>
</evidence>
<dbReference type="Gene3D" id="3.40.50.1820">
    <property type="entry name" value="alpha/beta hydrolase"/>
    <property type="match status" value="2"/>
</dbReference>
<dbReference type="SUPFAM" id="SSF53474">
    <property type="entry name" value="alpha/beta-Hydrolases"/>
    <property type="match status" value="1"/>
</dbReference>
<dbReference type="Pfam" id="PF02129">
    <property type="entry name" value="Peptidase_S15"/>
    <property type="match status" value="1"/>
</dbReference>
<name>A0A6J6DC54_9ZZZZ</name>
<dbReference type="PANTHER" id="PTHR43056:SF10">
    <property type="entry name" value="COCE_NOND FAMILY, PUTATIVE (AFU_ORTHOLOGUE AFUA_7G00600)-RELATED"/>
    <property type="match status" value="1"/>
</dbReference>
<dbReference type="InterPro" id="IPR008979">
    <property type="entry name" value="Galactose-bd-like_sf"/>
</dbReference>
<sequence>MQDSSDGGTAAEQGPVRIDPVTIAAGDGARLAATLYRPAGDGPFATLVEALPYRMHDITSSYADSYLRFAAEGGFAVLRLDLRGTGSSGGTLPDEYADLERDDLRTVIGWITSQPWSTGRVGMFGTSYSGFNSLHMAADGVPGLDAVVAMYATDDRYTDDVHYCGGVLRALDLIDYPLYMVAMNALPPVPSVWGDGWEAEWHRRITDSPPWMLGWLQHPEADATWRRGSIRLGPDGEGYERISCPTMLIAGWADGYRNNTFRTVAELGVPWRLLAGPWVHKDPSTARPGPNVDSDREIMAFFDEHLRGGPPSSAHPAQVFVRRPTPPEPDLAHHAGTWHEFDRWPDPSSETLVLTVDGPPGVDELDVRGDTGMYAWNSCAGGLPWGQPLDQRLDNARSITHDWPRDPADGNAAIVGHARVSLRVRSSATVGHVSVKLCDVAPDGTSTLITRGMLDLGHRGCWPADAFGRPDGEPEPLVPGRWYDVDIELEATTWTLVPGHRLRLAIAGTDWPNCWPPAHPFVLGVARESVRLQLPIASLAPCTHPFVAGPGPSDGDDDGVVWRYEHDVLARETRVHSRYGGRYDGEAGIVIDDLYEGSLGISTVDLARGWARGRSRFDLHLPLDDGSTAVCSTESRLDVRSDEHAFHVVIELDAWRDGELVAERRWTDTLPR</sequence>
<dbReference type="GO" id="GO:0008239">
    <property type="term" value="F:dipeptidyl-peptidase activity"/>
    <property type="evidence" value="ECO:0007669"/>
    <property type="project" value="InterPro"/>
</dbReference>
<protein>
    <submittedName>
        <fullName evidence="3">Unannotated protein</fullName>
    </submittedName>
</protein>
<dbReference type="EMBL" id="CAEZSR010000057">
    <property type="protein sequence ID" value="CAB4560329.1"/>
    <property type="molecule type" value="Genomic_DNA"/>
</dbReference>
<dbReference type="AlphaFoldDB" id="A0A6J6DC54"/>
<dbReference type="InterPro" id="IPR000383">
    <property type="entry name" value="Xaa-Pro-like_dom"/>
</dbReference>
<dbReference type="SMART" id="SM00939">
    <property type="entry name" value="PepX_C"/>
    <property type="match status" value="1"/>
</dbReference>
<dbReference type="InterPro" id="IPR005674">
    <property type="entry name" value="CocE/Ser_esterase"/>
</dbReference>
<dbReference type="Gene3D" id="2.60.120.260">
    <property type="entry name" value="Galactose-binding domain-like"/>
    <property type="match status" value="1"/>
</dbReference>
<dbReference type="InterPro" id="IPR050585">
    <property type="entry name" value="Xaa-Pro_dipeptidyl-ppase/CocE"/>
</dbReference>
<accession>A0A6J6DC54</accession>
<dbReference type="InterPro" id="IPR013736">
    <property type="entry name" value="Xaa-Pro_dipept_C"/>
</dbReference>
<organism evidence="3">
    <name type="scientific">freshwater metagenome</name>
    <dbReference type="NCBI Taxonomy" id="449393"/>
    <lineage>
        <taxon>unclassified sequences</taxon>
        <taxon>metagenomes</taxon>
        <taxon>ecological metagenomes</taxon>
    </lineage>
</organism>
<dbReference type="NCBIfam" id="TIGR00976">
    <property type="entry name" value="CocE_NonD"/>
    <property type="match status" value="1"/>
</dbReference>
<proteinExistence type="predicted"/>
<gene>
    <name evidence="3" type="ORF">UFOPK1493_01739</name>
</gene>
<feature type="domain" description="Xaa-Pro dipeptidyl-peptidase C-terminal" evidence="2">
    <location>
        <begin position="299"/>
        <end position="541"/>
    </location>
</feature>
<evidence type="ECO:0000313" key="3">
    <source>
        <dbReference type="EMBL" id="CAB4560329.1"/>
    </source>
</evidence>
<dbReference type="InterPro" id="IPR029058">
    <property type="entry name" value="AB_hydrolase_fold"/>
</dbReference>